<sequence length="193" mass="19610">MTVPRVLATGAAPAMALGLALVLAACAGAPRTVTHAQSPNDIFRLVITPTLPLEVYGTPFPGVDRQTLADASAAGLSGLVNRRPLTFVPVPSGSGGEGYRTVLFVGRGGGVVPGDRLCAGPVPPAAGAGGGQDEGLRASAAVCHGTTLVSWAEGWSGMPPSPESPGYRALMDRLADAVFARTRDEDRGDPWPS</sequence>
<protein>
    <recommendedName>
        <fullName evidence="4">DUF4136 domain-containing protein</fullName>
    </recommendedName>
</protein>
<feature type="chain" id="PRO_5030908931" description="DUF4136 domain-containing protein" evidence="1">
    <location>
        <begin position="37"/>
        <end position="193"/>
    </location>
</feature>
<accession>A0A7W6W9K5</accession>
<dbReference type="AlphaFoldDB" id="A0A7W6W9K5"/>
<dbReference type="Proteomes" id="UP000554286">
    <property type="component" value="Unassembled WGS sequence"/>
</dbReference>
<reference evidence="2 3" key="1">
    <citation type="submission" date="2020-08" db="EMBL/GenBank/DDBJ databases">
        <title>Genome sequencing of Purple Non-Sulfur Bacteria from various extreme environments.</title>
        <authorList>
            <person name="Mayer M."/>
        </authorList>
    </citation>
    <scope>NUCLEOTIDE SEQUENCE [LARGE SCALE GENOMIC DNA]</scope>
    <source>
        <strain evidence="2 3">JA131</strain>
    </source>
</reference>
<gene>
    <name evidence="2" type="ORF">GGD89_001188</name>
</gene>
<organism evidence="2 3">
    <name type="scientific">Roseospira visakhapatnamensis</name>
    <dbReference type="NCBI Taxonomy" id="390880"/>
    <lineage>
        <taxon>Bacteria</taxon>
        <taxon>Pseudomonadati</taxon>
        <taxon>Pseudomonadota</taxon>
        <taxon>Alphaproteobacteria</taxon>
        <taxon>Rhodospirillales</taxon>
        <taxon>Rhodospirillaceae</taxon>
        <taxon>Roseospira</taxon>
    </lineage>
</organism>
<comment type="caution">
    <text evidence="2">The sequence shown here is derived from an EMBL/GenBank/DDBJ whole genome shotgun (WGS) entry which is preliminary data.</text>
</comment>
<proteinExistence type="predicted"/>
<keyword evidence="3" id="KW-1185">Reference proteome</keyword>
<dbReference type="RefSeq" id="WP_184043192.1">
    <property type="nucleotide sequence ID" value="NZ_JACIGK010000007.1"/>
</dbReference>
<keyword evidence="1" id="KW-0732">Signal</keyword>
<evidence type="ECO:0000313" key="3">
    <source>
        <dbReference type="Proteomes" id="UP000554286"/>
    </source>
</evidence>
<evidence type="ECO:0008006" key="4">
    <source>
        <dbReference type="Google" id="ProtNLM"/>
    </source>
</evidence>
<dbReference type="PROSITE" id="PS51257">
    <property type="entry name" value="PROKAR_LIPOPROTEIN"/>
    <property type="match status" value="1"/>
</dbReference>
<evidence type="ECO:0000256" key="1">
    <source>
        <dbReference type="SAM" id="SignalP"/>
    </source>
</evidence>
<evidence type="ECO:0000313" key="2">
    <source>
        <dbReference type="EMBL" id="MBB4265566.1"/>
    </source>
</evidence>
<dbReference type="EMBL" id="JACIGK010000007">
    <property type="protein sequence ID" value="MBB4265566.1"/>
    <property type="molecule type" value="Genomic_DNA"/>
</dbReference>
<feature type="signal peptide" evidence="1">
    <location>
        <begin position="1"/>
        <end position="36"/>
    </location>
</feature>
<name>A0A7W6W9K5_9PROT</name>